<gene>
    <name evidence="2" type="ORF">V8G54_021970</name>
</gene>
<evidence type="ECO:0000256" key="1">
    <source>
        <dbReference type="SAM" id="Phobius"/>
    </source>
</evidence>
<keyword evidence="1" id="KW-1133">Transmembrane helix</keyword>
<organism evidence="2 3">
    <name type="scientific">Vigna mungo</name>
    <name type="common">Black gram</name>
    <name type="synonym">Phaseolus mungo</name>
    <dbReference type="NCBI Taxonomy" id="3915"/>
    <lineage>
        <taxon>Eukaryota</taxon>
        <taxon>Viridiplantae</taxon>
        <taxon>Streptophyta</taxon>
        <taxon>Embryophyta</taxon>
        <taxon>Tracheophyta</taxon>
        <taxon>Spermatophyta</taxon>
        <taxon>Magnoliopsida</taxon>
        <taxon>eudicotyledons</taxon>
        <taxon>Gunneridae</taxon>
        <taxon>Pentapetalae</taxon>
        <taxon>rosids</taxon>
        <taxon>fabids</taxon>
        <taxon>Fabales</taxon>
        <taxon>Fabaceae</taxon>
        <taxon>Papilionoideae</taxon>
        <taxon>50 kb inversion clade</taxon>
        <taxon>NPAAA clade</taxon>
        <taxon>indigoferoid/millettioid clade</taxon>
        <taxon>Phaseoleae</taxon>
        <taxon>Vigna</taxon>
    </lineage>
</organism>
<proteinExistence type="predicted"/>
<dbReference type="Proteomes" id="UP001374535">
    <property type="component" value="Chromosome 6"/>
</dbReference>
<feature type="transmembrane region" description="Helical" evidence="1">
    <location>
        <begin position="6"/>
        <end position="26"/>
    </location>
</feature>
<keyword evidence="1" id="KW-0472">Membrane</keyword>
<keyword evidence="1" id="KW-0812">Transmembrane</keyword>
<accession>A0AAQ3NEC3</accession>
<evidence type="ECO:0000313" key="3">
    <source>
        <dbReference type="Proteomes" id="UP001374535"/>
    </source>
</evidence>
<dbReference type="EMBL" id="CP144695">
    <property type="protein sequence ID" value="WVZ08624.1"/>
    <property type="molecule type" value="Genomic_DNA"/>
</dbReference>
<protein>
    <submittedName>
        <fullName evidence="2">Uncharacterized protein</fullName>
    </submittedName>
</protein>
<keyword evidence="3" id="KW-1185">Reference proteome</keyword>
<reference evidence="2 3" key="1">
    <citation type="journal article" date="2023" name="Life. Sci Alliance">
        <title>Evolutionary insights into 3D genome organization and epigenetic landscape of Vigna mungo.</title>
        <authorList>
            <person name="Junaid A."/>
            <person name="Singh B."/>
            <person name="Bhatia S."/>
        </authorList>
    </citation>
    <scope>NUCLEOTIDE SEQUENCE [LARGE SCALE GENOMIC DNA]</scope>
    <source>
        <strain evidence="2">Urdbean</strain>
    </source>
</reference>
<evidence type="ECO:0000313" key="2">
    <source>
        <dbReference type="EMBL" id="WVZ08624.1"/>
    </source>
</evidence>
<name>A0AAQ3NEC3_VIGMU</name>
<sequence>MFHSNSFLVTHIVALLSATIIIFIRVQSEVCRVLHILQFSTERRVPRGNRVNVDASSVSGANKGEEANKNHHYEREVAIELKRGYGPGPMILRVPLAPQRVVPSAYAVQRAPLGHPAREEGEAHLEKPCSVKNQAHAAAQFGNT</sequence>
<dbReference type="AlphaFoldDB" id="A0AAQ3NEC3"/>